<evidence type="ECO:0000313" key="6">
    <source>
        <dbReference type="EMBL" id="CAG7716912.1"/>
    </source>
</evidence>
<evidence type="ECO:0000256" key="2">
    <source>
        <dbReference type="ARBA" id="ARBA00038317"/>
    </source>
</evidence>
<dbReference type="AlphaFoldDB" id="A0A8J2NSH4"/>
<dbReference type="PROSITE" id="PS50404">
    <property type="entry name" value="GST_NTER"/>
    <property type="match status" value="1"/>
</dbReference>
<name>A0A8J2NSH4_9HEXA</name>
<dbReference type="PROSITE" id="PS50405">
    <property type="entry name" value="GST_CTER"/>
    <property type="match status" value="1"/>
</dbReference>
<dbReference type="InterPro" id="IPR004046">
    <property type="entry name" value="GST_C"/>
</dbReference>
<dbReference type="SFLD" id="SFLDG01205">
    <property type="entry name" value="AMPS.1"/>
    <property type="match status" value="1"/>
</dbReference>
<dbReference type="InterPro" id="IPR004045">
    <property type="entry name" value="Glutathione_S-Trfase_N"/>
</dbReference>
<protein>
    <recommendedName>
        <fullName evidence="1">glutathione transferase</fullName>
        <ecNumber evidence="1">2.5.1.18</ecNumber>
    </recommendedName>
</protein>
<organism evidence="6 7">
    <name type="scientific">Allacma fusca</name>
    <dbReference type="NCBI Taxonomy" id="39272"/>
    <lineage>
        <taxon>Eukaryota</taxon>
        <taxon>Metazoa</taxon>
        <taxon>Ecdysozoa</taxon>
        <taxon>Arthropoda</taxon>
        <taxon>Hexapoda</taxon>
        <taxon>Collembola</taxon>
        <taxon>Symphypleona</taxon>
        <taxon>Sminthuridae</taxon>
        <taxon>Allacma</taxon>
    </lineage>
</organism>
<dbReference type="Pfam" id="PF14497">
    <property type="entry name" value="GST_C_3"/>
    <property type="match status" value="1"/>
</dbReference>
<comment type="caution">
    <text evidence="6">The sequence shown here is derived from an EMBL/GenBank/DDBJ whole genome shotgun (WGS) entry which is preliminary data.</text>
</comment>
<dbReference type="InterPro" id="IPR050213">
    <property type="entry name" value="GST_superfamily"/>
</dbReference>
<comment type="similarity">
    <text evidence="2">Belongs to the GST superfamily. Sigma family.</text>
</comment>
<dbReference type="EC" id="2.5.1.18" evidence="1"/>
<dbReference type="FunFam" id="1.20.1050.10:FF:000030">
    <property type="entry name" value="Glutathione S-transferase S1"/>
    <property type="match status" value="1"/>
</dbReference>
<dbReference type="InterPro" id="IPR040079">
    <property type="entry name" value="Glutathione_S-Trfase"/>
</dbReference>
<dbReference type="EMBL" id="CAJVCH010042054">
    <property type="protein sequence ID" value="CAG7716912.1"/>
    <property type="molecule type" value="Genomic_DNA"/>
</dbReference>
<dbReference type="OrthoDB" id="414243at2759"/>
<dbReference type="Proteomes" id="UP000708208">
    <property type="component" value="Unassembled WGS sequence"/>
</dbReference>
<comment type="catalytic activity">
    <reaction evidence="3">
        <text>RX + glutathione = an S-substituted glutathione + a halide anion + H(+)</text>
        <dbReference type="Rhea" id="RHEA:16437"/>
        <dbReference type="ChEBI" id="CHEBI:15378"/>
        <dbReference type="ChEBI" id="CHEBI:16042"/>
        <dbReference type="ChEBI" id="CHEBI:17792"/>
        <dbReference type="ChEBI" id="CHEBI:57925"/>
        <dbReference type="ChEBI" id="CHEBI:90779"/>
        <dbReference type="EC" id="2.5.1.18"/>
    </reaction>
</comment>
<dbReference type="PANTHER" id="PTHR11571">
    <property type="entry name" value="GLUTATHIONE S-TRANSFERASE"/>
    <property type="match status" value="1"/>
</dbReference>
<dbReference type="InterPro" id="IPR010987">
    <property type="entry name" value="Glutathione-S-Trfase_C-like"/>
</dbReference>
<feature type="domain" description="GST N-terminal" evidence="4">
    <location>
        <begin position="4"/>
        <end position="81"/>
    </location>
</feature>
<dbReference type="SFLD" id="SFLDS00019">
    <property type="entry name" value="Glutathione_Transferase_(cytos"/>
    <property type="match status" value="1"/>
</dbReference>
<sequence>MSGPQYKLTYFNLRALAEPTRLLLKHANVDFEDIRITGEQWKELKSKTSWGKLPVLEEGDFILSQSQAILKYLGKKHGYDGKTDQETAKMDEMIGAMTDFREACIAYNQEKDEVKKAEKQKFLYSETFPFYLGRFNEILENNESKFLVGNKISYADFYVAANFQTTQMYIPTALESYPALKAHQSAVFEAPGIKEYVAQRPVTPF</sequence>
<dbReference type="SFLD" id="SFLDG00363">
    <property type="entry name" value="AMPS_(cytGST):_Alpha-__Mu-__Pi"/>
    <property type="match status" value="1"/>
</dbReference>
<dbReference type="Pfam" id="PF02798">
    <property type="entry name" value="GST_N"/>
    <property type="match status" value="1"/>
</dbReference>
<gene>
    <name evidence="6" type="ORF">AFUS01_LOCUS6396</name>
</gene>
<accession>A0A8J2NSH4</accession>
<dbReference type="GO" id="GO:0004364">
    <property type="term" value="F:glutathione transferase activity"/>
    <property type="evidence" value="ECO:0007669"/>
    <property type="project" value="UniProtKB-EC"/>
</dbReference>
<dbReference type="CDD" id="cd03039">
    <property type="entry name" value="GST_N_Sigma_like"/>
    <property type="match status" value="1"/>
</dbReference>
<dbReference type="CDD" id="cd03192">
    <property type="entry name" value="GST_C_Sigma_like"/>
    <property type="match status" value="1"/>
</dbReference>
<dbReference type="PANTHER" id="PTHR11571:SF150">
    <property type="entry name" value="GLUTATHIONE S-TRANSFERASE"/>
    <property type="match status" value="1"/>
</dbReference>
<feature type="domain" description="GST C-terminal" evidence="5">
    <location>
        <begin position="83"/>
        <end position="205"/>
    </location>
</feature>
<evidence type="ECO:0000256" key="3">
    <source>
        <dbReference type="ARBA" id="ARBA00047960"/>
    </source>
</evidence>
<keyword evidence="7" id="KW-1185">Reference proteome</keyword>
<evidence type="ECO:0000256" key="1">
    <source>
        <dbReference type="ARBA" id="ARBA00012452"/>
    </source>
</evidence>
<evidence type="ECO:0000259" key="4">
    <source>
        <dbReference type="PROSITE" id="PS50404"/>
    </source>
</evidence>
<evidence type="ECO:0000259" key="5">
    <source>
        <dbReference type="PROSITE" id="PS50405"/>
    </source>
</evidence>
<evidence type="ECO:0000313" key="7">
    <source>
        <dbReference type="Proteomes" id="UP000708208"/>
    </source>
</evidence>
<proteinExistence type="inferred from homology"/>
<dbReference type="GO" id="GO:0006749">
    <property type="term" value="P:glutathione metabolic process"/>
    <property type="evidence" value="ECO:0007669"/>
    <property type="project" value="TreeGrafter"/>
</dbReference>
<reference evidence="6" key="1">
    <citation type="submission" date="2021-06" db="EMBL/GenBank/DDBJ databases">
        <authorList>
            <person name="Hodson N. C."/>
            <person name="Mongue J. A."/>
            <person name="Jaron S. K."/>
        </authorList>
    </citation>
    <scope>NUCLEOTIDE SEQUENCE</scope>
</reference>